<sequence>MTDTAPLAATPACARLAEALQDLKSRTGLSLTALAARTAYSKSSWARYLNGRQLAPRDAVEALCTMAGQPPGRLVALWELAELEWSGRHRTSGAPPPPDQPASGAAPADRPAHRWNTRRRRWALAAAACAVTVAAATWLTTSRGPHIQDTAGRTAPSAAPAAECRAQECTGQDPETMGCAAPGQAQRRGPPYRTRTGARLVIVLSTRCHAAWALAWNTRTGDAFKLSAPGGAVEQVKVADTLDAEDPLFTPMIGPGDLTGLRACFTPAAGKQECIHG</sequence>
<gene>
    <name evidence="3" type="ORF">SAMN05216499_13067</name>
</gene>
<accession>A0A1M7Q8E6</accession>
<dbReference type="OrthoDB" id="3386996at2"/>
<dbReference type="InterPro" id="IPR021224">
    <property type="entry name" value="DUF2690"/>
</dbReference>
<name>A0A1M7Q8E6_9ACTN</name>
<dbReference type="Pfam" id="PF13560">
    <property type="entry name" value="HTH_31"/>
    <property type="match status" value="1"/>
</dbReference>
<proteinExistence type="predicted"/>
<keyword evidence="2" id="KW-1133">Transmembrane helix</keyword>
<dbReference type="EMBL" id="FRBI01000030">
    <property type="protein sequence ID" value="SHN26905.1"/>
    <property type="molecule type" value="Genomic_DNA"/>
</dbReference>
<evidence type="ECO:0000256" key="1">
    <source>
        <dbReference type="SAM" id="MobiDB-lite"/>
    </source>
</evidence>
<dbReference type="AlphaFoldDB" id="A0A1M7Q8E6"/>
<dbReference type="InterPro" id="IPR001387">
    <property type="entry name" value="Cro/C1-type_HTH"/>
</dbReference>
<dbReference type="SUPFAM" id="SSF47413">
    <property type="entry name" value="lambda repressor-like DNA-binding domains"/>
    <property type="match status" value="1"/>
</dbReference>
<feature type="transmembrane region" description="Helical" evidence="2">
    <location>
        <begin position="122"/>
        <end position="140"/>
    </location>
</feature>
<keyword evidence="2" id="KW-0472">Membrane</keyword>
<evidence type="ECO:0000256" key="2">
    <source>
        <dbReference type="SAM" id="Phobius"/>
    </source>
</evidence>
<dbReference type="CDD" id="cd00093">
    <property type="entry name" value="HTH_XRE"/>
    <property type="match status" value="1"/>
</dbReference>
<dbReference type="Gene3D" id="1.10.260.40">
    <property type="entry name" value="lambda repressor-like DNA-binding domains"/>
    <property type="match status" value="1"/>
</dbReference>
<feature type="region of interest" description="Disordered" evidence="1">
    <location>
        <begin position="88"/>
        <end position="114"/>
    </location>
</feature>
<evidence type="ECO:0000313" key="4">
    <source>
        <dbReference type="Proteomes" id="UP000184111"/>
    </source>
</evidence>
<dbReference type="Pfam" id="PF10901">
    <property type="entry name" value="DUF2690"/>
    <property type="match status" value="1"/>
</dbReference>
<keyword evidence="2" id="KW-0812">Transmembrane</keyword>
<dbReference type="InterPro" id="IPR010982">
    <property type="entry name" value="Lambda_DNA-bd_dom_sf"/>
</dbReference>
<dbReference type="Proteomes" id="UP000184111">
    <property type="component" value="Unassembled WGS sequence"/>
</dbReference>
<organism evidence="3 4">
    <name type="scientific">Actinacidiphila paucisporea</name>
    <dbReference type="NCBI Taxonomy" id="310782"/>
    <lineage>
        <taxon>Bacteria</taxon>
        <taxon>Bacillati</taxon>
        <taxon>Actinomycetota</taxon>
        <taxon>Actinomycetes</taxon>
        <taxon>Kitasatosporales</taxon>
        <taxon>Streptomycetaceae</taxon>
        <taxon>Actinacidiphila</taxon>
    </lineage>
</organism>
<dbReference type="GO" id="GO:0003677">
    <property type="term" value="F:DNA binding"/>
    <property type="evidence" value="ECO:0007669"/>
    <property type="project" value="InterPro"/>
</dbReference>
<reference evidence="3 4" key="1">
    <citation type="submission" date="2016-11" db="EMBL/GenBank/DDBJ databases">
        <authorList>
            <person name="Jaros S."/>
            <person name="Januszkiewicz K."/>
            <person name="Wedrychowicz H."/>
        </authorList>
    </citation>
    <scope>NUCLEOTIDE SEQUENCE [LARGE SCALE GENOMIC DNA]</scope>
    <source>
        <strain evidence="3 4">CGMCC 4.2025</strain>
    </source>
</reference>
<dbReference type="RefSeq" id="WP_073502300.1">
    <property type="nucleotide sequence ID" value="NZ_FRBI01000030.1"/>
</dbReference>
<evidence type="ECO:0000313" key="3">
    <source>
        <dbReference type="EMBL" id="SHN26905.1"/>
    </source>
</evidence>
<keyword evidence="4" id="KW-1185">Reference proteome</keyword>
<protein>
    <submittedName>
        <fullName evidence="3">Helix-turn-helix domain-containing protein</fullName>
    </submittedName>
</protein>